<protein>
    <recommendedName>
        <fullName evidence="2">DUF2147 domain-containing protein</fullName>
    </recommendedName>
</protein>
<evidence type="ECO:0000259" key="2">
    <source>
        <dbReference type="Pfam" id="PF09917"/>
    </source>
</evidence>
<feature type="chain" id="PRO_5047442028" description="DUF2147 domain-containing protein" evidence="1">
    <location>
        <begin position="23"/>
        <end position="131"/>
    </location>
</feature>
<dbReference type="PANTHER" id="PTHR36919">
    <property type="entry name" value="BLR1215 PROTEIN"/>
    <property type="match status" value="1"/>
</dbReference>
<dbReference type="Pfam" id="PF09917">
    <property type="entry name" value="DUF2147"/>
    <property type="match status" value="1"/>
</dbReference>
<name>A0ABQ6LFY6_9RHOB</name>
<feature type="signal peptide" evidence="1">
    <location>
        <begin position="1"/>
        <end position="22"/>
    </location>
</feature>
<dbReference type="RefSeq" id="WP_285669573.1">
    <property type="nucleotide sequence ID" value="NZ_BSYI01000001.1"/>
</dbReference>
<evidence type="ECO:0000313" key="3">
    <source>
        <dbReference type="EMBL" id="GMG80949.1"/>
    </source>
</evidence>
<dbReference type="Proteomes" id="UP001239909">
    <property type="component" value="Unassembled WGS sequence"/>
</dbReference>
<proteinExistence type="predicted"/>
<comment type="caution">
    <text evidence="3">The sequence shown here is derived from an EMBL/GenBank/DDBJ whole genome shotgun (WGS) entry which is preliminary data.</text>
</comment>
<reference evidence="3 4" key="1">
    <citation type="submission" date="2023-04" db="EMBL/GenBank/DDBJ databases">
        <title>Marinoamorphus aggregata gen. nov., sp. Nov., isolate from tissue of brittle star Ophioplocus japonicus.</title>
        <authorList>
            <person name="Kawano K."/>
            <person name="Sawayama S."/>
            <person name="Nakagawa S."/>
        </authorList>
    </citation>
    <scope>NUCLEOTIDE SEQUENCE [LARGE SCALE GENOMIC DNA]</scope>
    <source>
        <strain evidence="3 4">NKW23</strain>
    </source>
</reference>
<evidence type="ECO:0000256" key="1">
    <source>
        <dbReference type="SAM" id="SignalP"/>
    </source>
</evidence>
<keyword evidence="4" id="KW-1185">Reference proteome</keyword>
<keyword evidence="1" id="KW-0732">Signal</keyword>
<dbReference type="InterPro" id="IPR019223">
    <property type="entry name" value="DUF2147"/>
</dbReference>
<dbReference type="EMBL" id="BSYI01000001">
    <property type="protein sequence ID" value="GMG80949.1"/>
    <property type="molecule type" value="Genomic_DNA"/>
</dbReference>
<evidence type="ECO:0000313" key="4">
    <source>
        <dbReference type="Proteomes" id="UP001239909"/>
    </source>
</evidence>
<gene>
    <name evidence="3" type="ORF">LNKW23_01610</name>
</gene>
<sequence length="131" mass="13899">MPRLSIVAALFGLLQGAALAQAAPGVEGVWKSAPNERGRYVEVEIAPCAAALCGVIVGTNSPTPEKVMGRAMIRDMAGDGPGRWRGGTIWAPDDDETYDASMELLGPGRLRVSGCIPFGLMCRAQIWTRVE</sequence>
<feature type="domain" description="DUF2147" evidence="2">
    <location>
        <begin position="28"/>
        <end position="129"/>
    </location>
</feature>
<dbReference type="PANTHER" id="PTHR36919:SF2">
    <property type="entry name" value="BLL6627 PROTEIN"/>
    <property type="match status" value="1"/>
</dbReference>
<dbReference type="Gene3D" id="2.40.128.520">
    <property type="match status" value="1"/>
</dbReference>
<accession>A0ABQ6LFY6</accession>
<organism evidence="3 4">
    <name type="scientific">Paralimibaculum aggregatum</name>
    <dbReference type="NCBI Taxonomy" id="3036245"/>
    <lineage>
        <taxon>Bacteria</taxon>
        <taxon>Pseudomonadati</taxon>
        <taxon>Pseudomonadota</taxon>
        <taxon>Alphaproteobacteria</taxon>
        <taxon>Rhodobacterales</taxon>
        <taxon>Paracoccaceae</taxon>
        <taxon>Paralimibaculum</taxon>
    </lineage>
</organism>